<organism evidence="2 3">
    <name type="scientific">Glutamicibacter uratoxydans</name>
    <name type="common">Arthrobacter uratoxydans</name>
    <dbReference type="NCBI Taxonomy" id="43667"/>
    <lineage>
        <taxon>Bacteria</taxon>
        <taxon>Bacillati</taxon>
        <taxon>Actinomycetota</taxon>
        <taxon>Actinomycetes</taxon>
        <taxon>Micrococcales</taxon>
        <taxon>Micrococcaceae</taxon>
        <taxon>Glutamicibacter</taxon>
    </lineage>
</organism>
<dbReference type="RefSeq" id="WP_141365944.1">
    <property type="nucleotide sequence ID" value="NZ_BAAAJL010000010.1"/>
</dbReference>
<accession>A0A4Y4DQD4</accession>
<evidence type="ECO:0000313" key="2">
    <source>
        <dbReference type="EMBL" id="GED07146.1"/>
    </source>
</evidence>
<name>A0A4Y4DQD4_GLUUR</name>
<feature type="transmembrane region" description="Helical" evidence="1">
    <location>
        <begin position="90"/>
        <end position="111"/>
    </location>
</feature>
<keyword evidence="1" id="KW-0472">Membrane</keyword>
<comment type="caution">
    <text evidence="2">The sequence shown here is derived from an EMBL/GenBank/DDBJ whole genome shotgun (WGS) entry which is preliminary data.</text>
</comment>
<keyword evidence="1" id="KW-0812">Transmembrane</keyword>
<sequence>MGEKQGKDGIFSTAGSVIIVVLLLLVILLLISLPLVAGIGTTIWIFGSEAVRDSLGAWLIPWAAGSLVATFIVTEIVEAKLKKHSSAGKFTIEAASYTASLGVMALCYSGFFVSWKLSMIAALFSHAVMIPLYLLLAKLPDPQKKRPAAADED</sequence>
<dbReference type="OrthoDB" id="9933191at2"/>
<feature type="transmembrane region" description="Helical" evidence="1">
    <location>
        <begin position="20"/>
        <end position="46"/>
    </location>
</feature>
<dbReference type="Proteomes" id="UP000316612">
    <property type="component" value="Unassembled WGS sequence"/>
</dbReference>
<dbReference type="EMBL" id="BJNY01000016">
    <property type="protein sequence ID" value="GED07146.1"/>
    <property type="molecule type" value="Genomic_DNA"/>
</dbReference>
<proteinExistence type="predicted"/>
<keyword evidence="3" id="KW-1185">Reference proteome</keyword>
<evidence type="ECO:0000313" key="3">
    <source>
        <dbReference type="Proteomes" id="UP000316612"/>
    </source>
</evidence>
<reference evidence="2 3" key="1">
    <citation type="submission" date="2019-06" db="EMBL/GenBank/DDBJ databases">
        <title>Whole genome shotgun sequence of Glutamicibacter uratoxydans NBRC 15515.</title>
        <authorList>
            <person name="Hosoyama A."/>
            <person name="Uohara A."/>
            <person name="Ohji S."/>
            <person name="Ichikawa N."/>
        </authorList>
    </citation>
    <scope>NUCLEOTIDE SEQUENCE [LARGE SCALE GENOMIC DNA]</scope>
    <source>
        <strain evidence="2 3">NBRC 15515</strain>
    </source>
</reference>
<feature type="transmembrane region" description="Helical" evidence="1">
    <location>
        <begin position="117"/>
        <end position="136"/>
    </location>
</feature>
<dbReference type="AlphaFoldDB" id="A0A4Y4DQD4"/>
<evidence type="ECO:0000256" key="1">
    <source>
        <dbReference type="SAM" id="Phobius"/>
    </source>
</evidence>
<feature type="transmembrane region" description="Helical" evidence="1">
    <location>
        <begin position="58"/>
        <end position="78"/>
    </location>
</feature>
<keyword evidence="1" id="KW-1133">Transmembrane helix</keyword>
<gene>
    <name evidence="2" type="ORF">AUR04nite_26780</name>
</gene>
<protein>
    <submittedName>
        <fullName evidence="2">Uncharacterized protein</fullName>
    </submittedName>
</protein>